<name>A0A0S4MI94_ECHMU</name>
<dbReference type="AlphaFoldDB" id="A0A0S4MI94"/>
<organism evidence="1 2">
    <name type="scientific">Echinococcus multilocularis</name>
    <name type="common">Fox tapeworm</name>
    <dbReference type="NCBI Taxonomy" id="6211"/>
    <lineage>
        <taxon>Eukaryota</taxon>
        <taxon>Metazoa</taxon>
        <taxon>Spiralia</taxon>
        <taxon>Lophotrochozoa</taxon>
        <taxon>Platyhelminthes</taxon>
        <taxon>Cestoda</taxon>
        <taxon>Eucestoda</taxon>
        <taxon>Cyclophyllidea</taxon>
        <taxon>Taeniidae</taxon>
        <taxon>Echinococcus</taxon>
    </lineage>
</organism>
<accession>A0A0S4MI94</accession>
<evidence type="ECO:0000313" key="1">
    <source>
        <dbReference type="EMBL" id="CUT98536.1"/>
    </source>
</evidence>
<dbReference type="OrthoDB" id="6682367at2759"/>
<keyword evidence="2" id="KW-1185">Reference proteome</keyword>
<reference evidence="1" key="1">
    <citation type="journal article" date="2013" name="Nature">
        <title>The genomes of four tapeworm species reveal adaptations to parasitism.</title>
        <authorList>
            <person name="Tsai I.J."/>
            <person name="Zarowiecki M."/>
            <person name="Holroyd N."/>
            <person name="Garciarrubio A."/>
            <person name="Sanchez-Flores A."/>
            <person name="Brooks K.L."/>
            <person name="Tracey A."/>
            <person name="Bobes R.J."/>
            <person name="Fragoso G."/>
            <person name="Sciutto E."/>
            <person name="Aslett M."/>
            <person name="Beasley H."/>
            <person name="Bennett H.M."/>
            <person name="Cai J."/>
            <person name="Camicia F."/>
            <person name="Clark R."/>
            <person name="Cucher M."/>
            <person name="De Silva N."/>
            <person name="Day T.A."/>
            <person name="Deplazes P."/>
            <person name="Estrada K."/>
            <person name="Fernandez C."/>
            <person name="Holland P.W."/>
            <person name="Hou J."/>
            <person name="Hu S."/>
            <person name="Huckvale T."/>
            <person name="Hung S.S."/>
            <person name="Kamenetzky L."/>
            <person name="Keane J.A."/>
            <person name="Kiss F."/>
            <person name="Koziol U."/>
            <person name="Lambert O."/>
            <person name="Liu K."/>
            <person name="Luo X."/>
            <person name="Luo Y."/>
            <person name="Macchiaroli N."/>
            <person name="Nichol S."/>
            <person name="Paps J."/>
            <person name="Parkinson J."/>
            <person name="Pouchkina-Stantcheva N."/>
            <person name="Riddiford N."/>
            <person name="Rosenzvit M."/>
            <person name="Salinas G."/>
            <person name="Wasmuth J.D."/>
            <person name="Zamanian M."/>
            <person name="Zheng Y."/>
            <person name="Cai X."/>
            <person name="Soberon X."/>
            <person name="Olson P.D."/>
            <person name="Laclette J.P."/>
            <person name="Brehm K."/>
            <person name="Berriman M."/>
            <person name="Garciarrubio A."/>
            <person name="Bobes R.J."/>
            <person name="Fragoso G."/>
            <person name="Sanchez-Flores A."/>
            <person name="Estrada K."/>
            <person name="Cevallos M.A."/>
            <person name="Morett E."/>
            <person name="Gonzalez V."/>
            <person name="Portillo T."/>
            <person name="Ochoa-Leyva A."/>
            <person name="Jose M.V."/>
            <person name="Sciutto E."/>
            <person name="Landa A."/>
            <person name="Jimenez L."/>
            <person name="Valdes V."/>
            <person name="Carrero J.C."/>
            <person name="Larralde C."/>
            <person name="Morales-Montor J."/>
            <person name="Limon-Lason J."/>
            <person name="Soberon X."/>
            <person name="Laclette J.P."/>
        </authorList>
    </citation>
    <scope>NUCLEOTIDE SEQUENCE [LARGE SCALE GENOMIC DNA]</scope>
</reference>
<sequence>MKNRPVDYVVRAVLPPEAGGQGKPPENLTQANKRRFFEFRGKGDPTGAIKVDESKRPMSARDFLCEYKDYNANVMGKSGTYLKLDWGEM</sequence>
<reference evidence="1" key="2">
    <citation type="submission" date="2015-11" db="EMBL/GenBank/DDBJ databases">
        <authorList>
            <person name="Zhang Y."/>
            <person name="Guo Z."/>
        </authorList>
    </citation>
    <scope>NUCLEOTIDE SEQUENCE</scope>
</reference>
<protein>
    <submittedName>
        <fullName evidence="1">Alpha tocopherol transfer protein</fullName>
    </submittedName>
</protein>
<proteinExistence type="predicted"/>
<dbReference type="EMBL" id="LN902841">
    <property type="protein sequence ID" value="CUT98536.1"/>
    <property type="molecule type" value="Genomic_DNA"/>
</dbReference>
<dbReference type="Proteomes" id="UP000017246">
    <property type="component" value="Unassembled WGS sequence"/>
</dbReference>
<dbReference type="STRING" id="6211.A0A0S4MI94"/>
<evidence type="ECO:0000313" key="2">
    <source>
        <dbReference type="Proteomes" id="UP000017246"/>
    </source>
</evidence>